<name>A0ABU0SH96_9ACTN</name>
<keyword evidence="3" id="KW-1185">Reference proteome</keyword>
<gene>
    <name evidence="2" type="ORF">QF035_000435</name>
</gene>
<proteinExistence type="predicted"/>
<accession>A0ABU0SH96</accession>
<keyword evidence="1" id="KW-0732">Signal</keyword>
<comment type="caution">
    <text evidence="2">The sequence shown here is derived from an EMBL/GenBank/DDBJ whole genome shotgun (WGS) entry which is preliminary data.</text>
</comment>
<evidence type="ECO:0000313" key="2">
    <source>
        <dbReference type="EMBL" id="MDQ1022853.1"/>
    </source>
</evidence>
<evidence type="ECO:0000256" key="1">
    <source>
        <dbReference type="SAM" id="SignalP"/>
    </source>
</evidence>
<organism evidence="2 3">
    <name type="scientific">Streptomyces umbrinus</name>
    <dbReference type="NCBI Taxonomy" id="67370"/>
    <lineage>
        <taxon>Bacteria</taxon>
        <taxon>Bacillati</taxon>
        <taxon>Actinomycetota</taxon>
        <taxon>Actinomycetes</taxon>
        <taxon>Kitasatosporales</taxon>
        <taxon>Streptomycetaceae</taxon>
        <taxon>Streptomyces</taxon>
        <taxon>Streptomyces phaeochromogenes group</taxon>
    </lineage>
</organism>
<reference evidence="2 3" key="1">
    <citation type="submission" date="2023-07" db="EMBL/GenBank/DDBJ databases">
        <title>Comparative genomics of wheat-associated soil bacteria to identify genetic determinants of phenazine resistance.</title>
        <authorList>
            <person name="Mouncey N."/>
        </authorList>
    </citation>
    <scope>NUCLEOTIDE SEQUENCE [LARGE SCALE GENOMIC DNA]</scope>
    <source>
        <strain evidence="2 3">V2I4</strain>
    </source>
</reference>
<dbReference type="EMBL" id="JAUSZI010000002">
    <property type="protein sequence ID" value="MDQ1022853.1"/>
    <property type="molecule type" value="Genomic_DNA"/>
</dbReference>
<protein>
    <recommendedName>
        <fullName evidence="4">Secreted protein</fullName>
    </recommendedName>
</protein>
<dbReference type="Proteomes" id="UP001230328">
    <property type="component" value="Unassembled WGS sequence"/>
</dbReference>
<evidence type="ECO:0008006" key="4">
    <source>
        <dbReference type="Google" id="ProtNLM"/>
    </source>
</evidence>
<feature type="chain" id="PRO_5046235028" description="Secreted protein" evidence="1">
    <location>
        <begin position="35"/>
        <end position="434"/>
    </location>
</feature>
<evidence type="ECO:0000313" key="3">
    <source>
        <dbReference type="Proteomes" id="UP001230328"/>
    </source>
</evidence>
<feature type="signal peptide" evidence="1">
    <location>
        <begin position="1"/>
        <end position="34"/>
    </location>
</feature>
<sequence>MCFNSMGQGPTMNSRRSIRLALVALLTLVAAALAPGAITGAGAAATAYTDPLETIGASERAGYGLRWNAVTPETTANLDSKLNNVGVTEVLESANHPARSCNAAERGTLPTAPTASASFCWDTGDATTPDWHPQSITSSGDADDDGAWGTNRLILAGWSYVGTGTGDARYNTVRVAFIDYNNPAAPKYRWVLLVTPTSGGENFARVAAHAGGMAWYGDKLFVSGQQGHTNAIYVFSMQHILQASVNSYAIGKVDGGYSAWGYQYVMPAIGSYSYDAGTCTGNVNTAVPCVGSLSLDRSSVPNSLVTTEYLNNGTKGRMLRYNFGSDYLLNSSTASGSFVPAVQGYRSGVGNMQGVLAHNNVWYVAHASASSGVHGHLWGQTTTRSVATCGGTYQCWAEHPESLTYWQSTGQVWSLTEWENLRTVFAVPLSSLPD</sequence>